<keyword evidence="1" id="KW-0472">Membrane</keyword>
<dbReference type="Gene3D" id="2.60.40.420">
    <property type="entry name" value="Cupredoxins - blue copper proteins"/>
    <property type="match status" value="1"/>
</dbReference>
<dbReference type="OrthoDB" id="2331100at2759"/>
<organism evidence="2 3">
    <name type="scientific">Cudoniella acicularis</name>
    <dbReference type="NCBI Taxonomy" id="354080"/>
    <lineage>
        <taxon>Eukaryota</taxon>
        <taxon>Fungi</taxon>
        <taxon>Dikarya</taxon>
        <taxon>Ascomycota</taxon>
        <taxon>Pezizomycotina</taxon>
        <taxon>Leotiomycetes</taxon>
        <taxon>Helotiales</taxon>
        <taxon>Tricladiaceae</taxon>
        <taxon>Cudoniella</taxon>
    </lineage>
</organism>
<protein>
    <submittedName>
        <fullName evidence="2">Uncharacterized protein</fullName>
    </submittedName>
</protein>
<comment type="caution">
    <text evidence="2">The sequence shown here is derived from an EMBL/GenBank/DDBJ whole genome shotgun (WGS) entry which is preliminary data.</text>
</comment>
<reference evidence="2 3" key="1">
    <citation type="submission" date="2020-03" db="EMBL/GenBank/DDBJ databases">
        <title>Draft Genome Sequence of Cudoniella acicularis.</title>
        <authorList>
            <person name="Buettner E."/>
            <person name="Kellner H."/>
        </authorList>
    </citation>
    <scope>NUCLEOTIDE SEQUENCE [LARGE SCALE GENOMIC DNA]</scope>
    <source>
        <strain evidence="2 3">DSM 108380</strain>
    </source>
</reference>
<dbReference type="Proteomes" id="UP000566819">
    <property type="component" value="Unassembled WGS sequence"/>
</dbReference>
<keyword evidence="1" id="KW-0812">Transmembrane</keyword>
<evidence type="ECO:0000256" key="1">
    <source>
        <dbReference type="SAM" id="Phobius"/>
    </source>
</evidence>
<accession>A0A8H4RRZ0</accession>
<name>A0A8H4RRZ0_9HELO</name>
<dbReference type="AlphaFoldDB" id="A0A8H4RRZ0"/>
<dbReference type="EMBL" id="JAAMPI010000196">
    <property type="protein sequence ID" value="KAF4634278.1"/>
    <property type="molecule type" value="Genomic_DNA"/>
</dbReference>
<dbReference type="InterPro" id="IPR008972">
    <property type="entry name" value="Cupredoxin"/>
</dbReference>
<keyword evidence="1" id="KW-1133">Transmembrane helix</keyword>
<evidence type="ECO:0000313" key="2">
    <source>
        <dbReference type="EMBL" id="KAF4634278.1"/>
    </source>
</evidence>
<sequence>MIWTETRKLAVGLSGKFKDFKGRGGSEMKSVHPEFRAHRNPHFLFLHYTTIILKAKHLTKVSMDVYHTSRRNSGAAASANFRAANPGPFFVFLIGMVETRAAHSKKSPSSEFTESNNTEDLPSFAYQVQDTSPVYYFDRKGFHCQNGMVGAINAPTSGNETIEDYEAAAQLVPRGPPIAPKSSVNVSQIAVTALLSSAAVIVLLGVIIFMFLKRRKAKKKTPEIEIELCKVGGGRDCHVQELEVQESPVELPGMLPDSPKFYELPYTTPLTAHFPEEYPDLKTLLGIPREIRDDIIKEVIFSPTRPDFEAKPPVHTYKRLFAIAYVNQELRAES</sequence>
<proteinExistence type="predicted"/>
<evidence type="ECO:0000313" key="3">
    <source>
        <dbReference type="Proteomes" id="UP000566819"/>
    </source>
</evidence>
<gene>
    <name evidence="2" type="ORF">G7Y89_g3835</name>
</gene>
<keyword evidence="3" id="KW-1185">Reference proteome</keyword>
<feature type="transmembrane region" description="Helical" evidence="1">
    <location>
        <begin position="189"/>
        <end position="212"/>
    </location>
</feature>